<evidence type="ECO:0000313" key="2">
    <source>
        <dbReference type="Proteomes" id="UP000717328"/>
    </source>
</evidence>
<gene>
    <name evidence="1" type="ORF">H0H81_008369</name>
</gene>
<reference evidence="1" key="2">
    <citation type="submission" date="2021-10" db="EMBL/GenBank/DDBJ databases">
        <title>Phylogenomics reveals ancestral predisposition of the termite-cultivated fungus Termitomyces towards a domesticated lifestyle.</title>
        <authorList>
            <person name="Auxier B."/>
            <person name="Grum-Grzhimaylo A."/>
            <person name="Cardenas M.E."/>
            <person name="Lodge J.D."/>
            <person name="Laessoe T."/>
            <person name="Pedersen O."/>
            <person name="Smith M.E."/>
            <person name="Kuyper T.W."/>
            <person name="Franco-Molano E.A."/>
            <person name="Baroni T.J."/>
            <person name="Aanen D.K."/>
        </authorList>
    </citation>
    <scope>NUCLEOTIDE SEQUENCE</scope>
    <source>
        <strain evidence="1">D49</strain>
    </source>
</reference>
<dbReference type="EMBL" id="JABCKI010005945">
    <property type="protein sequence ID" value="KAG5636346.1"/>
    <property type="molecule type" value="Genomic_DNA"/>
</dbReference>
<dbReference type="SUPFAM" id="SSF50494">
    <property type="entry name" value="Trypsin-like serine proteases"/>
    <property type="match status" value="1"/>
</dbReference>
<accession>A0A9P7K610</accession>
<dbReference type="OrthoDB" id="5424209at2759"/>
<evidence type="ECO:0000313" key="1">
    <source>
        <dbReference type="EMBL" id="KAG5636346.1"/>
    </source>
</evidence>
<dbReference type="Proteomes" id="UP000717328">
    <property type="component" value="Unassembled WGS sequence"/>
</dbReference>
<protein>
    <submittedName>
        <fullName evidence="1">Uncharacterized protein</fullName>
    </submittedName>
</protein>
<organism evidence="1 2">
    <name type="scientific">Sphagnurus paluster</name>
    <dbReference type="NCBI Taxonomy" id="117069"/>
    <lineage>
        <taxon>Eukaryota</taxon>
        <taxon>Fungi</taxon>
        <taxon>Dikarya</taxon>
        <taxon>Basidiomycota</taxon>
        <taxon>Agaricomycotina</taxon>
        <taxon>Agaricomycetes</taxon>
        <taxon>Agaricomycetidae</taxon>
        <taxon>Agaricales</taxon>
        <taxon>Tricholomatineae</taxon>
        <taxon>Lyophyllaceae</taxon>
        <taxon>Sphagnurus</taxon>
    </lineage>
</organism>
<sequence length="576" mass="64673">MNDTMESNNDFEAYGTYKDVSGWFAAGSRRPPSPIGRHTYDIIDPVCQLALANPYTGAFTDFFGLPSNPLCIFKTGKPWRVRTGQAWRISREARPVCVHPIQPRWLEIGQLICEHLDSRDVEWTSVDPVCFAEAEKEETTGLHLWIGVVPGTLAFEAAKEAAEGCKNILAREGFLDIEVAFRQSVVTESVGPKLLSLKDYIGPIHELRSPFTPTLGLQIAPLEAPHFEGTGAVYLREGGPSDRVFLLTANHVARPPAVHDNQPLLHPYNSQPREEIVVLGTKAYSDAINRMTSTIKSKHLSIEMYSEWIENLGPFVEDEEPNKTCTRKRYQHSVEKAKRKIEYTNQIHDEVSKQWTTPNQRAIGYVVHAPTIAIDDGPEPFARDWALIELYRDKFDWDTFQGNKVYVGDVMSSYGFIVKMHPHSEGRSNLKYPLDGLLQVTGVLKEDEIHNPQQLDFYGEKCLIVFKNGKTTGPTFGRATSMESFVRTYPAYGIKKTSIHIAVYPYGKKDGAFSAPGDSGSIAVDWKGRIVGMLVAGAGTTEATDVTYLTPYWWIEEQMKKVYPDISLYEPVDSDD</sequence>
<dbReference type="InterPro" id="IPR009003">
    <property type="entry name" value="Peptidase_S1_PA"/>
</dbReference>
<reference evidence="1" key="1">
    <citation type="submission" date="2021-02" db="EMBL/GenBank/DDBJ databases">
        <authorList>
            <person name="Nieuwenhuis M."/>
            <person name="Van De Peppel L.J.J."/>
        </authorList>
    </citation>
    <scope>NUCLEOTIDE SEQUENCE</scope>
    <source>
        <strain evidence="1">D49</strain>
    </source>
</reference>
<proteinExistence type="predicted"/>
<name>A0A9P7K610_9AGAR</name>
<comment type="caution">
    <text evidence="1">The sequence shown here is derived from an EMBL/GenBank/DDBJ whole genome shotgun (WGS) entry which is preliminary data.</text>
</comment>
<dbReference type="AlphaFoldDB" id="A0A9P7K610"/>
<keyword evidence="2" id="KW-1185">Reference proteome</keyword>